<organism evidence="3 4">
    <name type="scientific">Piscinibacter gummiphilus</name>
    <dbReference type="NCBI Taxonomy" id="946333"/>
    <lineage>
        <taxon>Bacteria</taxon>
        <taxon>Pseudomonadati</taxon>
        <taxon>Pseudomonadota</taxon>
        <taxon>Betaproteobacteria</taxon>
        <taxon>Burkholderiales</taxon>
        <taxon>Sphaerotilaceae</taxon>
        <taxon>Piscinibacter</taxon>
    </lineage>
</organism>
<evidence type="ECO:0000313" key="4">
    <source>
        <dbReference type="Proteomes" id="UP000193427"/>
    </source>
</evidence>
<evidence type="ECO:0000256" key="1">
    <source>
        <dbReference type="SAM" id="MobiDB-lite"/>
    </source>
</evidence>
<feature type="region of interest" description="Disordered" evidence="1">
    <location>
        <begin position="1"/>
        <end position="29"/>
    </location>
</feature>
<dbReference type="InterPro" id="IPR023631">
    <property type="entry name" value="Amidase_dom"/>
</dbReference>
<dbReference type="InterPro" id="IPR020556">
    <property type="entry name" value="Amidase_CS"/>
</dbReference>
<proteinExistence type="predicted"/>
<dbReference type="PANTHER" id="PTHR46310:SF7">
    <property type="entry name" value="AMIDASE 1"/>
    <property type="match status" value="1"/>
</dbReference>
<dbReference type="AlphaFoldDB" id="A0A1W6L465"/>
<reference evidence="3 4" key="1">
    <citation type="submission" date="2016-04" db="EMBL/GenBank/DDBJ databases">
        <title>Complete genome sequence of natural rubber-degrading, novel Gram-negative bacterium, Rhizobacter gummiphilus strain NS21.</title>
        <authorList>
            <person name="Tabata M."/>
            <person name="Kasai D."/>
            <person name="Fukuda M."/>
        </authorList>
    </citation>
    <scope>NUCLEOTIDE SEQUENCE [LARGE SCALE GENOMIC DNA]</scope>
    <source>
        <strain evidence="3 4">NS21</strain>
    </source>
</reference>
<feature type="domain" description="Amidase" evidence="2">
    <location>
        <begin position="271"/>
        <end position="387"/>
    </location>
</feature>
<name>A0A1W6L465_9BURK</name>
<dbReference type="PROSITE" id="PS00571">
    <property type="entry name" value="AMIDASES"/>
    <property type="match status" value="1"/>
</dbReference>
<sequence length="398" mass="40688">MPSAAEADVTDDHGAFVPGGRVSRGPTGSGALDGLRFAVKDLIDVEGLVTGGGNPDWAASQRPAPADAPAVRALRAAGASLVGKTVTDELAFSLEGENHHHGTPRNPRAPGRLPGGSSSGSAVAVAAGLADVALGTDTGGSVRVPASFCGVFGFRPTHGRVPLDGVVPFAPSFDTVGWFAATGEVLQRAGRVLLGDTGSAAAPLHLVRLDDALAAADPGSRTRLVPLARALGALDGFDVFEGDRASWLRAYQVLQGAEIRETLGGWIAERRPRFGPSIAPRFHGLAGIAAAEIDTWRAWRAAQVRRLHALFPADRPTAWVLPSAPGVALRRTASADDRGRFYDVALALGAIAGHAGLPQVSLPLATSDGLPVGLSVIGPPGSDEALLALAAGLDTDHP</sequence>
<feature type="region of interest" description="Disordered" evidence="1">
    <location>
        <begin position="95"/>
        <end position="117"/>
    </location>
</feature>
<feature type="domain" description="Amidase" evidence="2">
    <location>
        <begin position="29"/>
        <end position="197"/>
    </location>
</feature>
<evidence type="ECO:0000313" key="3">
    <source>
        <dbReference type="EMBL" id="ARN19111.1"/>
    </source>
</evidence>
<gene>
    <name evidence="3" type="ORF">A4W93_03810</name>
</gene>
<dbReference type="Proteomes" id="UP000193427">
    <property type="component" value="Chromosome"/>
</dbReference>
<dbReference type="EMBL" id="CP015118">
    <property type="protein sequence ID" value="ARN19111.1"/>
    <property type="molecule type" value="Genomic_DNA"/>
</dbReference>
<dbReference type="STRING" id="946333.A4W93_03810"/>
<dbReference type="NCBIfam" id="NF006169">
    <property type="entry name" value="PRK08310.1"/>
    <property type="match status" value="1"/>
</dbReference>
<dbReference type="PANTHER" id="PTHR46310">
    <property type="entry name" value="AMIDASE 1"/>
    <property type="match status" value="1"/>
</dbReference>
<dbReference type="KEGG" id="rgu:A4W93_03810"/>
<protein>
    <submittedName>
        <fullName evidence="3">Amidase</fullName>
    </submittedName>
</protein>
<dbReference type="SUPFAM" id="SSF75304">
    <property type="entry name" value="Amidase signature (AS) enzymes"/>
    <property type="match status" value="1"/>
</dbReference>
<accession>A0A1W6L465</accession>
<keyword evidence="4" id="KW-1185">Reference proteome</keyword>
<dbReference type="InterPro" id="IPR036928">
    <property type="entry name" value="AS_sf"/>
</dbReference>
<dbReference type="Gene3D" id="3.90.1300.10">
    <property type="entry name" value="Amidase signature (AS) domain"/>
    <property type="match status" value="1"/>
</dbReference>
<evidence type="ECO:0000259" key="2">
    <source>
        <dbReference type="Pfam" id="PF01425"/>
    </source>
</evidence>
<dbReference type="OrthoDB" id="8872210at2"/>
<dbReference type="Pfam" id="PF01425">
    <property type="entry name" value="Amidase"/>
    <property type="match status" value="2"/>
</dbReference>